<dbReference type="CDD" id="cd16935">
    <property type="entry name" value="HATPase_AgrC-ComD-like"/>
    <property type="match status" value="1"/>
</dbReference>
<comment type="caution">
    <text evidence="3">The sequence shown here is derived from an EMBL/GenBank/DDBJ whole genome shotgun (WGS) entry which is preliminary data.</text>
</comment>
<dbReference type="AlphaFoldDB" id="G5IKM2"/>
<name>G5IKM2_9FIRM</name>
<dbReference type="RefSeq" id="WP_006782041.1">
    <property type="nucleotide sequence ID" value="NZ_CP040506.1"/>
</dbReference>
<sequence>MSNKLDTTLPSRQSHGRFHLLLLLLCAVTSALCFFLYQHDNKYTAPNPGASYGQMDLSSTGLTEQSPVWLVDGWELYGGVLLTPQDLLTERPTPDRYVYAGQLGGFESVTGHPYGSASYRLTIQLPAGSRTYALYLPELFSSCNLYINGTKYLQLGQPSPADYRSGTAEKIIPFEASGQVELLLAVSNFSNTYGGLTFPPALGTPDSIQTMTAVRLNLRTALLTLTLLIGIIALLIGLADRSNPLPALYALFCLLFLGYTCYPVAKTFFPSFNGLYLVENLSFCGMILMVFILLRKLFSFKHTVNTFGIAFGGLVCLVCVIYHMILPRATLNTMLSYSMLITVYKWLGALLLTVSMLLILRRNDETALPARILLCGVVIFDCTLVMDRLLPLYEPIYSGWFLELSSLCLVLLIGAVILREIYLRSVTSLVLTETVRLTRQNLSMQREQHRDMMDAIAEERTFRHDLRHHISILHEFADADDLDALKHYFSQIEERIPTRFTGIFCENAAVDAILRHYASRARQAGVTFTASVQVSEDMPISDVDLCVVFGNCLENAMEACERQSAGPRYINVSAGQAIGVFAVKFENSYDGPIRRTAGGFLSSKRPARGIGTASVQAIAKKYGGRADFETGEEMFSVSIFLHL</sequence>
<reference evidence="3 4" key="1">
    <citation type="submission" date="2011-08" db="EMBL/GenBank/DDBJ databases">
        <title>The Genome Sequence of Clostridium hathewayi WAL-18680.</title>
        <authorList>
            <consortium name="The Broad Institute Genome Sequencing Platform"/>
            <person name="Earl A."/>
            <person name="Ward D."/>
            <person name="Feldgarden M."/>
            <person name="Gevers D."/>
            <person name="Finegold S.M."/>
            <person name="Summanen P.H."/>
            <person name="Molitoris D.R."/>
            <person name="Song M."/>
            <person name="Daigneault M."/>
            <person name="Allen-Vercoe E."/>
            <person name="Young S.K."/>
            <person name="Zeng Q."/>
            <person name="Gargeya S."/>
            <person name="Fitzgerald M."/>
            <person name="Haas B."/>
            <person name="Abouelleil A."/>
            <person name="Alvarado L."/>
            <person name="Arachchi H.M."/>
            <person name="Berlin A."/>
            <person name="Brown A."/>
            <person name="Chapman S.B."/>
            <person name="Chen Z."/>
            <person name="Dunbar C."/>
            <person name="Freedman E."/>
            <person name="Gearin G."/>
            <person name="Gellesch M."/>
            <person name="Goldberg J."/>
            <person name="Griggs A."/>
            <person name="Gujja S."/>
            <person name="Heiman D."/>
            <person name="Howarth C."/>
            <person name="Larson L."/>
            <person name="Lui A."/>
            <person name="MacDonald P.J.P."/>
            <person name="Montmayeur A."/>
            <person name="Murphy C."/>
            <person name="Neiman D."/>
            <person name="Pearson M."/>
            <person name="Priest M."/>
            <person name="Roberts A."/>
            <person name="Saif S."/>
            <person name="Shea T."/>
            <person name="Shenoy N."/>
            <person name="Sisk P."/>
            <person name="Stolte C."/>
            <person name="Sykes S."/>
            <person name="Wortman J."/>
            <person name="Nusbaum C."/>
            <person name="Birren B."/>
        </authorList>
    </citation>
    <scope>NUCLEOTIDE SEQUENCE [LARGE SCALE GENOMIC DNA]</scope>
    <source>
        <strain evidence="3 4">WAL-18680</strain>
    </source>
</reference>
<accession>G5IKM2</accession>
<feature type="transmembrane region" description="Helical" evidence="1">
    <location>
        <begin position="337"/>
        <end position="360"/>
    </location>
</feature>
<dbReference type="InterPro" id="IPR032834">
    <property type="entry name" value="NatK-like_C"/>
</dbReference>
<dbReference type="Pfam" id="PF14501">
    <property type="entry name" value="HATPase_c_5"/>
    <property type="match status" value="1"/>
</dbReference>
<feature type="domain" description="Sensor histidine kinase NatK-like C-terminal" evidence="2">
    <location>
        <begin position="543"/>
        <end position="641"/>
    </location>
</feature>
<feature type="transmembrane region" description="Helical" evidence="1">
    <location>
        <begin position="246"/>
        <end position="265"/>
    </location>
</feature>
<evidence type="ECO:0000313" key="3">
    <source>
        <dbReference type="EMBL" id="EHI57954.1"/>
    </source>
</evidence>
<keyword evidence="4" id="KW-1185">Reference proteome</keyword>
<feature type="transmembrane region" description="Helical" evidence="1">
    <location>
        <begin position="396"/>
        <end position="418"/>
    </location>
</feature>
<gene>
    <name evidence="3" type="ORF">HMPREF9473_04050</name>
</gene>
<feature type="transmembrane region" description="Helical" evidence="1">
    <location>
        <begin position="277"/>
        <end position="294"/>
    </location>
</feature>
<evidence type="ECO:0000259" key="2">
    <source>
        <dbReference type="Pfam" id="PF14501"/>
    </source>
</evidence>
<feature type="transmembrane region" description="Helical" evidence="1">
    <location>
        <begin position="306"/>
        <end position="325"/>
    </location>
</feature>
<dbReference type="HOGENOM" id="CLU_020211_10_0_9"/>
<proteinExistence type="predicted"/>
<dbReference type="PANTHER" id="PTHR40448">
    <property type="entry name" value="TWO-COMPONENT SENSOR HISTIDINE KINASE"/>
    <property type="match status" value="1"/>
</dbReference>
<dbReference type="GO" id="GO:0042802">
    <property type="term" value="F:identical protein binding"/>
    <property type="evidence" value="ECO:0007669"/>
    <property type="project" value="TreeGrafter"/>
</dbReference>
<dbReference type="OrthoDB" id="9156435at2"/>
<evidence type="ECO:0000256" key="1">
    <source>
        <dbReference type="SAM" id="Phobius"/>
    </source>
</evidence>
<evidence type="ECO:0000313" key="4">
    <source>
        <dbReference type="Proteomes" id="UP000005384"/>
    </source>
</evidence>
<organism evidence="3 4">
    <name type="scientific">Hungatella hathewayi WAL-18680</name>
    <dbReference type="NCBI Taxonomy" id="742737"/>
    <lineage>
        <taxon>Bacteria</taxon>
        <taxon>Bacillati</taxon>
        <taxon>Bacillota</taxon>
        <taxon>Clostridia</taxon>
        <taxon>Lachnospirales</taxon>
        <taxon>Lachnospiraceae</taxon>
        <taxon>Hungatella</taxon>
    </lineage>
</organism>
<keyword evidence="1" id="KW-0472">Membrane</keyword>
<dbReference type="Proteomes" id="UP000005384">
    <property type="component" value="Unassembled WGS sequence"/>
</dbReference>
<dbReference type="SUPFAM" id="SSF55874">
    <property type="entry name" value="ATPase domain of HSP90 chaperone/DNA topoisomerase II/histidine kinase"/>
    <property type="match status" value="1"/>
</dbReference>
<dbReference type="EMBL" id="ADLN01000112">
    <property type="protein sequence ID" value="EHI57954.1"/>
    <property type="molecule type" value="Genomic_DNA"/>
</dbReference>
<protein>
    <recommendedName>
        <fullName evidence="2">Sensor histidine kinase NatK-like C-terminal domain-containing protein</fullName>
    </recommendedName>
</protein>
<dbReference type="PANTHER" id="PTHR40448:SF1">
    <property type="entry name" value="TWO-COMPONENT SENSOR HISTIDINE KINASE"/>
    <property type="match status" value="1"/>
</dbReference>
<keyword evidence="1" id="KW-0812">Transmembrane</keyword>
<keyword evidence="1" id="KW-1133">Transmembrane helix</keyword>
<feature type="transmembrane region" description="Helical" evidence="1">
    <location>
        <begin position="20"/>
        <end position="37"/>
    </location>
</feature>
<dbReference type="InterPro" id="IPR036890">
    <property type="entry name" value="HATPase_C_sf"/>
</dbReference>
<feature type="transmembrane region" description="Helical" evidence="1">
    <location>
        <begin position="221"/>
        <end position="239"/>
    </location>
</feature>
<dbReference type="PATRIC" id="fig|742737.3.peg.4035"/>
<dbReference type="Gene3D" id="3.30.565.10">
    <property type="entry name" value="Histidine kinase-like ATPase, C-terminal domain"/>
    <property type="match status" value="1"/>
</dbReference>